<dbReference type="Gene3D" id="1.10.1040.10">
    <property type="entry name" value="N-(1-d-carboxylethyl)-l-norvaline Dehydrogenase, domain 2"/>
    <property type="match status" value="1"/>
</dbReference>
<dbReference type="GO" id="GO:0008677">
    <property type="term" value="F:2-dehydropantoate 2-reductase activity"/>
    <property type="evidence" value="ECO:0007669"/>
    <property type="project" value="UniProtKB-EC"/>
</dbReference>
<dbReference type="Proteomes" id="UP000233375">
    <property type="component" value="Unassembled WGS sequence"/>
</dbReference>
<evidence type="ECO:0000256" key="12">
    <source>
        <dbReference type="SAM" id="Phobius"/>
    </source>
</evidence>
<dbReference type="PANTHER" id="PTHR43765:SF2">
    <property type="entry name" value="2-DEHYDROPANTOATE 2-REDUCTASE"/>
    <property type="match status" value="1"/>
</dbReference>
<evidence type="ECO:0000256" key="3">
    <source>
        <dbReference type="ARBA" id="ARBA00007870"/>
    </source>
</evidence>
<sequence length="315" mass="35878">MVIWSYQKMVKDDIKGVNMRIAIIGGGAIGLLTAYFLEENYEVTIYVRSTKQLQQLSNKGLCYKRGDKQEWKHINIDLFQNWQAKEEITFVTVKQYHLEAIYKKINACVTENNGFVFLQNGMSHLQEIKKLKTKQVMVGIVEHGAVKVNDYTVEHLGVGAIKLAALYSVNSFLKTLVGDKNPFFAIQEEKDYLAIMQKKLVVNSLVNPLTSILGIKNGALLENPYFYGLITAFMEEIAVILNLSEIEKENYFFYCVDVIKKTANNKSSMLKDIEEKRSTEVDSILGYLVQTANKRNLSAKLTESYYNMVKGKESS</sequence>
<dbReference type="GO" id="GO:0015940">
    <property type="term" value="P:pantothenate biosynthetic process"/>
    <property type="evidence" value="ECO:0007669"/>
    <property type="project" value="UniProtKB-UniPathway"/>
</dbReference>
<evidence type="ECO:0000313" key="16">
    <source>
        <dbReference type="Proteomes" id="UP000233375"/>
    </source>
</evidence>
<feature type="domain" description="Ketopantoate reductase N-terminal" evidence="13">
    <location>
        <begin position="21"/>
        <end position="165"/>
    </location>
</feature>
<dbReference type="SUPFAM" id="SSF48179">
    <property type="entry name" value="6-phosphogluconate dehydrogenase C-terminal domain-like"/>
    <property type="match status" value="1"/>
</dbReference>
<comment type="pathway">
    <text evidence="2 11">Cofactor biosynthesis; (R)-pantothenate biosynthesis; (R)-pantoate from 3-methyl-2-oxobutanoate: step 2/2.</text>
</comment>
<evidence type="ECO:0000259" key="14">
    <source>
        <dbReference type="Pfam" id="PF08546"/>
    </source>
</evidence>
<keyword evidence="16" id="KW-1185">Reference proteome</keyword>
<dbReference type="NCBIfam" id="TIGR00745">
    <property type="entry name" value="apbA_panE"/>
    <property type="match status" value="1"/>
</dbReference>
<keyword evidence="7 11" id="KW-0521">NADP</keyword>
<evidence type="ECO:0000256" key="1">
    <source>
        <dbReference type="ARBA" id="ARBA00002919"/>
    </source>
</evidence>
<dbReference type="InterPro" id="IPR036291">
    <property type="entry name" value="NAD(P)-bd_dom_sf"/>
</dbReference>
<evidence type="ECO:0000256" key="7">
    <source>
        <dbReference type="ARBA" id="ARBA00022857"/>
    </source>
</evidence>
<dbReference type="SUPFAM" id="SSF51735">
    <property type="entry name" value="NAD(P)-binding Rossmann-fold domains"/>
    <property type="match status" value="1"/>
</dbReference>
<dbReference type="InterPro" id="IPR050838">
    <property type="entry name" value="Ketopantoate_reductase"/>
</dbReference>
<dbReference type="UniPathway" id="UPA00028">
    <property type="reaction ID" value="UER00004"/>
</dbReference>
<dbReference type="InterPro" id="IPR008927">
    <property type="entry name" value="6-PGluconate_DH-like_C_sf"/>
</dbReference>
<comment type="similarity">
    <text evidence="3 11">Belongs to the ketopantoate reductase family.</text>
</comment>
<accession>A0A2N0YY01</accession>
<evidence type="ECO:0000256" key="5">
    <source>
        <dbReference type="ARBA" id="ARBA00019465"/>
    </source>
</evidence>
<dbReference type="AlphaFoldDB" id="A0A2N0YY01"/>
<keyword evidence="8 11" id="KW-0560">Oxidoreductase</keyword>
<comment type="function">
    <text evidence="1 11">Catalyzes the NADPH-dependent reduction of ketopantoate into pantoic acid.</text>
</comment>
<evidence type="ECO:0000256" key="8">
    <source>
        <dbReference type="ARBA" id="ARBA00023002"/>
    </source>
</evidence>
<dbReference type="GO" id="GO:0005737">
    <property type="term" value="C:cytoplasm"/>
    <property type="evidence" value="ECO:0007669"/>
    <property type="project" value="TreeGrafter"/>
</dbReference>
<evidence type="ECO:0000256" key="9">
    <source>
        <dbReference type="ARBA" id="ARBA00032024"/>
    </source>
</evidence>
<gene>
    <name evidence="15" type="ORF">CWS01_18520</name>
</gene>
<organism evidence="15 16">
    <name type="scientific">Niallia nealsonii</name>
    <dbReference type="NCBI Taxonomy" id="115979"/>
    <lineage>
        <taxon>Bacteria</taxon>
        <taxon>Bacillati</taxon>
        <taxon>Bacillota</taxon>
        <taxon>Bacilli</taxon>
        <taxon>Bacillales</taxon>
        <taxon>Bacillaceae</taxon>
        <taxon>Niallia</taxon>
    </lineage>
</organism>
<dbReference type="InterPro" id="IPR013752">
    <property type="entry name" value="KPA_reductase"/>
</dbReference>
<dbReference type="PANTHER" id="PTHR43765">
    <property type="entry name" value="2-DEHYDROPANTOATE 2-REDUCTASE-RELATED"/>
    <property type="match status" value="1"/>
</dbReference>
<keyword evidence="12" id="KW-0472">Membrane</keyword>
<dbReference type="Pfam" id="PF08546">
    <property type="entry name" value="ApbA_C"/>
    <property type="match status" value="1"/>
</dbReference>
<comment type="catalytic activity">
    <reaction evidence="10 11">
        <text>(R)-pantoate + NADP(+) = 2-dehydropantoate + NADPH + H(+)</text>
        <dbReference type="Rhea" id="RHEA:16233"/>
        <dbReference type="ChEBI" id="CHEBI:11561"/>
        <dbReference type="ChEBI" id="CHEBI:15378"/>
        <dbReference type="ChEBI" id="CHEBI:15980"/>
        <dbReference type="ChEBI" id="CHEBI:57783"/>
        <dbReference type="ChEBI" id="CHEBI:58349"/>
        <dbReference type="EC" id="1.1.1.169"/>
    </reaction>
</comment>
<name>A0A2N0YY01_9BACI</name>
<evidence type="ECO:0000259" key="13">
    <source>
        <dbReference type="Pfam" id="PF02558"/>
    </source>
</evidence>
<dbReference type="Gene3D" id="3.40.50.720">
    <property type="entry name" value="NAD(P)-binding Rossmann-like Domain"/>
    <property type="match status" value="1"/>
</dbReference>
<dbReference type="EMBL" id="PISE01000046">
    <property type="protein sequence ID" value="PKG22139.1"/>
    <property type="molecule type" value="Genomic_DNA"/>
</dbReference>
<feature type="transmembrane region" description="Helical" evidence="12">
    <location>
        <begin position="21"/>
        <end position="37"/>
    </location>
</feature>
<evidence type="ECO:0000256" key="11">
    <source>
        <dbReference type="RuleBase" id="RU362068"/>
    </source>
</evidence>
<evidence type="ECO:0000256" key="10">
    <source>
        <dbReference type="ARBA" id="ARBA00048793"/>
    </source>
</evidence>
<dbReference type="InterPro" id="IPR003710">
    <property type="entry name" value="ApbA"/>
</dbReference>
<evidence type="ECO:0000313" key="15">
    <source>
        <dbReference type="EMBL" id="PKG22139.1"/>
    </source>
</evidence>
<protein>
    <recommendedName>
        <fullName evidence="5 11">2-dehydropantoate 2-reductase</fullName>
        <ecNumber evidence="4 11">1.1.1.169</ecNumber>
    </recommendedName>
    <alternativeName>
        <fullName evidence="9 11">Ketopantoate reductase</fullName>
    </alternativeName>
</protein>
<proteinExistence type="inferred from homology"/>
<feature type="domain" description="Ketopantoate reductase C-terminal" evidence="14">
    <location>
        <begin position="193"/>
        <end position="313"/>
    </location>
</feature>
<dbReference type="InterPro" id="IPR013328">
    <property type="entry name" value="6PGD_dom2"/>
</dbReference>
<dbReference type="InterPro" id="IPR013332">
    <property type="entry name" value="KPR_N"/>
</dbReference>
<evidence type="ECO:0000256" key="2">
    <source>
        <dbReference type="ARBA" id="ARBA00004994"/>
    </source>
</evidence>
<keyword evidence="6 11" id="KW-0566">Pantothenate biosynthesis</keyword>
<dbReference type="EC" id="1.1.1.169" evidence="4 11"/>
<comment type="caution">
    <text evidence="15">The sequence shown here is derived from an EMBL/GenBank/DDBJ whole genome shotgun (WGS) entry which is preliminary data.</text>
</comment>
<evidence type="ECO:0000256" key="4">
    <source>
        <dbReference type="ARBA" id="ARBA00013014"/>
    </source>
</evidence>
<keyword evidence="12" id="KW-1133">Transmembrane helix</keyword>
<dbReference type="Pfam" id="PF02558">
    <property type="entry name" value="ApbA"/>
    <property type="match status" value="1"/>
</dbReference>
<dbReference type="GO" id="GO:0050661">
    <property type="term" value="F:NADP binding"/>
    <property type="evidence" value="ECO:0007669"/>
    <property type="project" value="TreeGrafter"/>
</dbReference>
<evidence type="ECO:0000256" key="6">
    <source>
        <dbReference type="ARBA" id="ARBA00022655"/>
    </source>
</evidence>
<reference evidence="15 16" key="1">
    <citation type="journal article" date="2003" name="Int. J. Syst. Evol. Microbiol.">
        <title>Bacillus nealsonii sp. nov., isolated from a spacecraft-assembly facility, whose spores are gamma-radiation resistant.</title>
        <authorList>
            <person name="Venkateswaran K."/>
            <person name="Kempf M."/>
            <person name="Chen F."/>
            <person name="Satomi M."/>
            <person name="Nicholson W."/>
            <person name="Kern R."/>
        </authorList>
    </citation>
    <scope>NUCLEOTIDE SEQUENCE [LARGE SCALE GENOMIC DNA]</scope>
    <source>
        <strain evidence="15 16">FO-92</strain>
    </source>
</reference>
<keyword evidence="12" id="KW-0812">Transmembrane</keyword>